<keyword evidence="8" id="KW-1185">Reference proteome</keyword>
<dbReference type="SUPFAM" id="SSF69179">
    <property type="entry name" value="Integrin domains"/>
    <property type="match status" value="1"/>
</dbReference>
<evidence type="ECO:0000313" key="7">
    <source>
        <dbReference type="EMBL" id="MEQ2250957.1"/>
    </source>
</evidence>
<dbReference type="PANTHER" id="PTHR23220">
    <property type="entry name" value="INTEGRIN ALPHA"/>
    <property type="match status" value="1"/>
</dbReference>
<evidence type="ECO:0000259" key="6">
    <source>
        <dbReference type="Pfam" id="PF20805"/>
    </source>
</evidence>
<dbReference type="InterPro" id="IPR032695">
    <property type="entry name" value="Integrin_dom_sf"/>
</dbReference>
<dbReference type="Pfam" id="PF20805">
    <property type="entry name" value="Integrin_A_Ig_2"/>
    <property type="match status" value="1"/>
</dbReference>
<sequence length="248" mass="28242">MNSMRSFEVCTFTFPFQTWFEKNCLSDDCAADLRLHGKLLLSGLHIRPHLALGGVRNVSLNVTISNTGDDAYDTNIYFNFSREVFYINFWQKEEKGISCGLIDLEFLKCSVGFPFMRAQSKYHLAIIFDTSQVSGQNDTLQFLVQAKSANPEHKLSDNSLDLSIPLIHETDTTITGVVTPGSFVYGNSIDASRFVQLEDMKCNFQPLNLTFQVLQVYRTYSFYFYLFPYISSFHCLFFLSLCGVVPGH</sequence>
<dbReference type="Proteomes" id="UP001482620">
    <property type="component" value="Unassembled WGS sequence"/>
</dbReference>
<organism evidence="7 8">
    <name type="scientific">Ilyodon furcidens</name>
    <name type="common">goldbreast splitfin</name>
    <dbReference type="NCBI Taxonomy" id="33524"/>
    <lineage>
        <taxon>Eukaryota</taxon>
        <taxon>Metazoa</taxon>
        <taxon>Chordata</taxon>
        <taxon>Craniata</taxon>
        <taxon>Vertebrata</taxon>
        <taxon>Euteleostomi</taxon>
        <taxon>Actinopterygii</taxon>
        <taxon>Neopterygii</taxon>
        <taxon>Teleostei</taxon>
        <taxon>Neoteleostei</taxon>
        <taxon>Acanthomorphata</taxon>
        <taxon>Ovalentaria</taxon>
        <taxon>Atherinomorphae</taxon>
        <taxon>Cyprinodontiformes</taxon>
        <taxon>Goodeidae</taxon>
        <taxon>Ilyodon</taxon>
    </lineage>
</organism>
<comment type="caution">
    <text evidence="7">The sequence shown here is derived from an EMBL/GenBank/DDBJ whole genome shotgun (WGS) entry which is preliminary data.</text>
</comment>
<feature type="domain" description="Integrin alpha second immunoglobulin-like" evidence="6">
    <location>
        <begin position="24"/>
        <end position="164"/>
    </location>
</feature>
<keyword evidence="3 5" id="KW-0472">Membrane</keyword>
<dbReference type="EMBL" id="JAHRIQ010093061">
    <property type="protein sequence ID" value="MEQ2250957.1"/>
    <property type="molecule type" value="Genomic_DNA"/>
</dbReference>
<dbReference type="Gene3D" id="2.60.40.1510">
    <property type="entry name" value="ntegrin, alpha v. Chain A, domain 3"/>
    <property type="match status" value="1"/>
</dbReference>
<evidence type="ECO:0000256" key="5">
    <source>
        <dbReference type="SAM" id="Phobius"/>
    </source>
</evidence>
<dbReference type="InterPro" id="IPR048285">
    <property type="entry name" value="Integrin_alpha_Ig-like_2"/>
</dbReference>
<accession>A0ABV0V4D2</accession>
<keyword evidence="5" id="KW-0812">Transmembrane</keyword>
<evidence type="ECO:0000256" key="4">
    <source>
        <dbReference type="ARBA" id="ARBA00023180"/>
    </source>
</evidence>
<comment type="subcellular location">
    <subcellularLocation>
        <location evidence="1">Membrane</location>
        <topology evidence="1">Single-pass type I membrane protein</topology>
    </subcellularLocation>
</comment>
<proteinExistence type="predicted"/>
<evidence type="ECO:0000256" key="2">
    <source>
        <dbReference type="ARBA" id="ARBA00023037"/>
    </source>
</evidence>
<keyword evidence="4" id="KW-0325">Glycoprotein</keyword>
<dbReference type="PANTHER" id="PTHR23220:SF69">
    <property type="entry name" value="INTEGRIN ALPHA-9"/>
    <property type="match status" value="1"/>
</dbReference>
<gene>
    <name evidence="7" type="primary">ITGA9_2</name>
    <name evidence="7" type="ORF">ILYODFUR_006211</name>
</gene>
<dbReference type="GO" id="GO:0007229">
    <property type="term" value="P:integrin-mediated signaling pathway"/>
    <property type="evidence" value="ECO:0007669"/>
    <property type="project" value="UniProtKB-KW"/>
</dbReference>
<reference evidence="7 8" key="1">
    <citation type="submission" date="2021-06" db="EMBL/GenBank/DDBJ databases">
        <authorList>
            <person name="Palmer J.M."/>
        </authorList>
    </citation>
    <scope>NUCLEOTIDE SEQUENCE [LARGE SCALE GENOMIC DNA]</scope>
    <source>
        <strain evidence="8">if_2019</strain>
        <tissue evidence="7">Muscle</tissue>
    </source>
</reference>
<name>A0ABV0V4D2_9TELE</name>
<evidence type="ECO:0000313" key="8">
    <source>
        <dbReference type="Proteomes" id="UP001482620"/>
    </source>
</evidence>
<protein>
    <submittedName>
        <fullName evidence="7">Integrin alpha-9</fullName>
    </submittedName>
</protein>
<evidence type="ECO:0000256" key="1">
    <source>
        <dbReference type="ARBA" id="ARBA00004479"/>
    </source>
</evidence>
<feature type="transmembrane region" description="Helical" evidence="5">
    <location>
        <begin position="222"/>
        <end position="245"/>
    </location>
</feature>
<keyword evidence="5" id="KW-1133">Transmembrane helix</keyword>
<keyword evidence="2 7" id="KW-0401">Integrin</keyword>
<evidence type="ECO:0000256" key="3">
    <source>
        <dbReference type="ARBA" id="ARBA00023136"/>
    </source>
</evidence>